<sequence>MSVSSFLKLACRFFLFNFPSPFLTIVMKSVTIKSAILGNGCWW</sequence>
<organism evidence="1">
    <name type="scientific">virus sp. ctReX5</name>
    <dbReference type="NCBI Taxonomy" id="2825818"/>
    <lineage>
        <taxon>Viruses</taxon>
    </lineage>
</organism>
<evidence type="ECO:0000313" key="1">
    <source>
        <dbReference type="EMBL" id="DAE32045.1"/>
    </source>
</evidence>
<name>A0A8S5RLV0_9VIRU</name>
<reference evidence="1" key="1">
    <citation type="journal article" date="2021" name="Proc. Natl. Acad. Sci. U.S.A.">
        <title>A Catalog of Tens of Thousands of Viruses from Human Metagenomes Reveals Hidden Associations with Chronic Diseases.</title>
        <authorList>
            <person name="Tisza M.J."/>
            <person name="Buck C.B."/>
        </authorList>
    </citation>
    <scope>NUCLEOTIDE SEQUENCE</scope>
    <source>
        <strain evidence="1">CtReX5</strain>
    </source>
</reference>
<dbReference type="EMBL" id="BK059114">
    <property type="protein sequence ID" value="DAE32045.1"/>
    <property type="molecule type" value="Genomic_DNA"/>
</dbReference>
<proteinExistence type="predicted"/>
<accession>A0A8S5RLV0</accession>
<protein>
    <submittedName>
        <fullName evidence="1">Uncharacterized protein</fullName>
    </submittedName>
</protein>